<dbReference type="SUPFAM" id="SSF55194">
    <property type="entry name" value="Ribosome recycling factor, RRF"/>
    <property type="match status" value="1"/>
</dbReference>
<sequence>VVGRDITSEVLPHAEIKIFLTASLESRAQRKYHECKGKVSLEELKRELSERDERDKNRSLSPLKKTADSYEIDTTDLSLAEVIEKINSLLDPPLPITFSAELLEKELEIFVGKLERIRSNQISLETIRGLTIIYQGERKPLKTISSLRISPSNELVIRAFEPQLTSLITEPVRKMGYKLEGITKNEAYFTLLSSGESREKLTRDVKSITEEGKVAFRQVRQAFREKIGVLAQGKSDKRGELRISADQKRKYEIEMEKLVKDYQEKLIRAEEKKIRELGKI</sequence>
<dbReference type="Proteomes" id="UP000789396">
    <property type="component" value="Unassembled WGS sequence"/>
</dbReference>
<dbReference type="GO" id="GO:0006139">
    <property type="term" value="P:nucleobase-containing compound metabolic process"/>
    <property type="evidence" value="ECO:0007669"/>
    <property type="project" value="InterPro"/>
</dbReference>
<evidence type="ECO:0000313" key="11">
    <source>
        <dbReference type="Proteomes" id="UP000789396"/>
    </source>
</evidence>
<comment type="catalytic activity">
    <reaction evidence="6">
        <text>dCMP + ATP = dCDP + ADP</text>
        <dbReference type="Rhea" id="RHEA:25094"/>
        <dbReference type="ChEBI" id="CHEBI:30616"/>
        <dbReference type="ChEBI" id="CHEBI:57566"/>
        <dbReference type="ChEBI" id="CHEBI:58593"/>
        <dbReference type="ChEBI" id="CHEBI:456216"/>
        <dbReference type="EC" id="2.7.4.25"/>
    </reaction>
</comment>
<evidence type="ECO:0000259" key="9">
    <source>
        <dbReference type="Pfam" id="PF02224"/>
    </source>
</evidence>
<dbReference type="CDD" id="cd02020">
    <property type="entry name" value="CMPK"/>
    <property type="match status" value="1"/>
</dbReference>
<reference evidence="10" key="1">
    <citation type="submission" date="2021-06" db="EMBL/GenBank/DDBJ databases">
        <authorList>
            <person name="Kallberg Y."/>
            <person name="Tangrot J."/>
            <person name="Rosling A."/>
        </authorList>
    </citation>
    <scope>NUCLEOTIDE SEQUENCE</scope>
    <source>
        <strain evidence="10">IN212</strain>
    </source>
</reference>
<keyword evidence="5" id="KW-0067">ATP-binding</keyword>
<dbReference type="InterPro" id="IPR023584">
    <property type="entry name" value="Ribosome_recyc_fac_dom"/>
</dbReference>
<dbReference type="SUPFAM" id="SSF52540">
    <property type="entry name" value="P-loop containing nucleoside triphosphate hydrolases"/>
    <property type="match status" value="1"/>
</dbReference>
<gene>
    <name evidence="10" type="ORF">RFULGI_LOCUS16644</name>
</gene>
<dbReference type="Gene3D" id="1.10.132.20">
    <property type="entry name" value="Ribosome-recycling factor"/>
    <property type="match status" value="1"/>
</dbReference>
<feature type="domain" description="Cytidylate kinase" evidence="9">
    <location>
        <begin position="3"/>
        <end position="88"/>
    </location>
</feature>
<keyword evidence="3" id="KW-0547">Nucleotide-binding</keyword>
<evidence type="ECO:0000256" key="1">
    <source>
        <dbReference type="ARBA" id="ARBA00012906"/>
    </source>
</evidence>
<dbReference type="AlphaFoldDB" id="A0A9N9JPC2"/>
<protein>
    <recommendedName>
        <fullName evidence="1">(d)CMP kinase</fullName>
        <ecNumber evidence="1">2.7.4.25</ecNumber>
    </recommendedName>
</protein>
<evidence type="ECO:0000256" key="3">
    <source>
        <dbReference type="ARBA" id="ARBA00022741"/>
    </source>
</evidence>
<keyword evidence="2" id="KW-0808">Transferase</keyword>
<keyword evidence="4" id="KW-0418">Kinase</keyword>
<name>A0A9N9JPC2_9GLOM</name>
<feature type="domain" description="Ribosome recycling factor" evidence="8">
    <location>
        <begin position="113"/>
        <end position="277"/>
    </location>
</feature>
<dbReference type="GO" id="GO:0005524">
    <property type="term" value="F:ATP binding"/>
    <property type="evidence" value="ECO:0007669"/>
    <property type="project" value="UniProtKB-KW"/>
</dbReference>
<accession>A0A9N9JPC2</accession>
<dbReference type="Pfam" id="PF01765">
    <property type="entry name" value="RRF"/>
    <property type="match status" value="1"/>
</dbReference>
<evidence type="ECO:0000313" key="10">
    <source>
        <dbReference type="EMBL" id="CAG8789971.1"/>
    </source>
</evidence>
<dbReference type="Gene3D" id="3.30.1360.40">
    <property type="match status" value="1"/>
</dbReference>
<evidence type="ECO:0000256" key="4">
    <source>
        <dbReference type="ARBA" id="ARBA00022777"/>
    </source>
</evidence>
<dbReference type="OrthoDB" id="10263145at2759"/>
<evidence type="ECO:0000256" key="5">
    <source>
        <dbReference type="ARBA" id="ARBA00022840"/>
    </source>
</evidence>
<keyword evidence="11" id="KW-1185">Reference proteome</keyword>
<dbReference type="InterPro" id="IPR011994">
    <property type="entry name" value="Cytidylate_kinase_dom"/>
</dbReference>
<feature type="non-terminal residue" evidence="10">
    <location>
        <position position="280"/>
    </location>
</feature>
<dbReference type="GO" id="GO:0036431">
    <property type="term" value="F:dCMP kinase activity"/>
    <property type="evidence" value="ECO:0007669"/>
    <property type="project" value="InterPro"/>
</dbReference>
<organism evidence="10 11">
    <name type="scientific">Racocetra fulgida</name>
    <dbReference type="NCBI Taxonomy" id="60492"/>
    <lineage>
        <taxon>Eukaryota</taxon>
        <taxon>Fungi</taxon>
        <taxon>Fungi incertae sedis</taxon>
        <taxon>Mucoromycota</taxon>
        <taxon>Glomeromycotina</taxon>
        <taxon>Glomeromycetes</taxon>
        <taxon>Diversisporales</taxon>
        <taxon>Gigasporaceae</taxon>
        <taxon>Racocetra</taxon>
    </lineage>
</organism>
<dbReference type="InterPro" id="IPR027417">
    <property type="entry name" value="P-loop_NTPase"/>
</dbReference>
<comment type="catalytic activity">
    <reaction evidence="7">
        <text>CMP + ATP = CDP + ADP</text>
        <dbReference type="Rhea" id="RHEA:11600"/>
        <dbReference type="ChEBI" id="CHEBI:30616"/>
        <dbReference type="ChEBI" id="CHEBI:58069"/>
        <dbReference type="ChEBI" id="CHEBI:60377"/>
        <dbReference type="ChEBI" id="CHEBI:456216"/>
        <dbReference type="EC" id="2.7.4.25"/>
    </reaction>
</comment>
<dbReference type="Gene3D" id="3.40.50.300">
    <property type="entry name" value="P-loop containing nucleotide triphosphate hydrolases"/>
    <property type="match status" value="1"/>
</dbReference>
<proteinExistence type="predicted"/>
<evidence type="ECO:0000256" key="2">
    <source>
        <dbReference type="ARBA" id="ARBA00022679"/>
    </source>
</evidence>
<evidence type="ECO:0000259" key="8">
    <source>
        <dbReference type="Pfam" id="PF01765"/>
    </source>
</evidence>
<comment type="caution">
    <text evidence="10">The sequence shown here is derived from an EMBL/GenBank/DDBJ whole genome shotgun (WGS) entry which is preliminary data.</text>
</comment>
<evidence type="ECO:0000256" key="7">
    <source>
        <dbReference type="ARBA" id="ARBA00048478"/>
    </source>
</evidence>
<evidence type="ECO:0000256" key="6">
    <source>
        <dbReference type="ARBA" id="ARBA00047615"/>
    </source>
</evidence>
<dbReference type="InterPro" id="IPR036191">
    <property type="entry name" value="RRF_sf"/>
</dbReference>
<dbReference type="EMBL" id="CAJVPZ010060218">
    <property type="protein sequence ID" value="CAG8789971.1"/>
    <property type="molecule type" value="Genomic_DNA"/>
</dbReference>
<dbReference type="EC" id="2.7.4.25" evidence="1"/>
<dbReference type="Pfam" id="PF02224">
    <property type="entry name" value="Cytidylate_kin"/>
    <property type="match status" value="1"/>
</dbReference>